<comment type="caution">
    <text evidence="1">The sequence shown here is derived from an EMBL/GenBank/DDBJ whole genome shotgun (WGS) entry which is preliminary data.</text>
</comment>
<keyword evidence="2" id="KW-1185">Reference proteome</keyword>
<accession>A0A0R2FTX1</accession>
<dbReference type="PATRIC" id="fig|1123500.6.peg.996"/>
<evidence type="ECO:0000313" key="2">
    <source>
        <dbReference type="Proteomes" id="UP000051296"/>
    </source>
</evidence>
<organism evidence="1 2">
    <name type="scientific">Weissella halotolerans DSM 20190</name>
    <dbReference type="NCBI Taxonomy" id="1123500"/>
    <lineage>
        <taxon>Bacteria</taxon>
        <taxon>Bacillati</taxon>
        <taxon>Bacillota</taxon>
        <taxon>Bacilli</taxon>
        <taxon>Lactobacillales</taxon>
        <taxon>Lactobacillaceae</taxon>
        <taxon>Weissella</taxon>
    </lineage>
</organism>
<gene>
    <name evidence="1" type="ORF">IV68_GL000992</name>
</gene>
<dbReference type="STRING" id="1123500.GCA_000420365_01005"/>
<protein>
    <submittedName>
        <fullName evidence="1">Uncharacterized protein</fullName>
    </submittedName>
</protein>
<sequence length="119" mass="13646">MSECLVVLVGVCTFASLSLGQIKPPRTWHQVMKDFDLAFHDAHQASQLYGHYLLVGAENDYMWINDHTIYLPSGWHHDSDTYVRYHGLTPVGRLSFSNDRLEETKTVVFQVGGGTYDWR</sequence>
<dbReference type="AlphaFoldDB" id="A0A0R2FTX1"/>
<dbReference type="InParanoid" id="A0A0R2FTX1"/>
<evidence type="ECO:0000313" key="1">
    <source>
        <dbReference type="EMBL" id="KRN31736.1"/>
    </source>
</evidence>
<name>A0A0R2FTX1_9LACO</name>
<dbReference type="EMBL" id="JQAX01000003">
    <property type="protein sequence ID" value="KRN31736.1"/>
    <property type="molecule type" value="Genomic_DNA"/>
</dbReference>
<reference evidence="1 2" key="1">
    <citation type="journal article" date="2015" name="Genome Announc.">
        <title>Expanding the biotechnology potential of lactobacilli through comparative genomics of 213 strains and associated genera.</title>
        <authorList>
            <person name="Sun Z."/>
            <person name="Harris H.M."/>
            <person name="McCann A."/>
            <person name="Guo C."/>
            <person name="Argimon S."/>
            <person name="Zhang W."/>
            <person name="Yang X."/>
            <person name="Jeffery I.B."/>
            <person name="Cooney J.C."/>
            <person name="Kagawa T.F."/>
            <person name="Liu W."/>
            <person name="Song Y."/>
            <person name="Salvetti E."/>
            <person name="Wrobel A."/>
            <person name="Rasinkangas P."/>
            <person name="Parkhill J."/>
            <person name="Rea M.C."/>
            <person name="O'Sullivan O."/>
            <person name="Ritari J."/>
            <person name="Douillard F.P."/>
            <person name="Paul Ross R."/>
            <person name="Yang R."/>
            <person name="Briner A.E."/>
            <person name="Felis G.E."/>
            <person name="de Vos W.M."/>
            <person name="Barrangou R."/>
            <person name="Klaenhammer T.R."/>
            <person name="Caufield P.W."/>
            <person name="Cui Y."/>
            <person name="Zhang H."/>
            <person name="O'Toole P.W."/>
        </authorList>
    </citation>
    <scope>NUCLEOTIDE SEQUENCE [LARGE SCALE GENOMIC DNA]</scope>
    <source>
        <strain evidence="1 2">DSM 20190</strain>
    </source>
</reference>
<proteinExistence type="predicted"/>
<dbReference type="Proteomes" id="UP000051296">
    <property type="component" value="Unassembled WGS sequence"/>
</dbReference>
<dbReference type="OrthoDB" id="2149387at2"/>
<dbReference type="RefSeq" id="WP_022791758.1">
    <property type="nucleotide sequence ID" value="NZ_ATUU01000003.1"/>
</dbReference>